<accession>A0A2D2D2K0</accession>
<dbReference type="Proteomes" id="UP000230709">
    <property type="component" value="Chromosome"/>
</dbReference>
<evidence type="ECO:0000313" key="1">
    <source>
        <dbReference type="EMBL" id="ATQ69194.1"/>
    </source>
</evidence>
<sequence>MWPLAGFALGAVAGAAAVALGGKEMAEAARPGAKAAIKAALAALHEARVRQAELVEQAEDLFAEATAEVVEERTATVAATIRADAQKAAQERNAELVRRAEIAAAVRALYAESAGEPQSDRLAEAIAAAEERARAIIEAGRREAGASAETIDLSAIKRARAGGEHE</sequence>
<dbReference type="EMBL" id="CP023737">
    <property type="protein sequence ID" value="ATQ69194.1"/>
    <property type="molecule type" value="Genomic_DNA"/>
</dbReference>
<reference evidence="2" key="1">
    <citation type="submission" date="2017-10" db="EMBL/GenBank/DDBJ databases">
        <title>Completed PacBio SMRT sequence of Methylosinus trichosporium OB3b reveals presence of a third large plasmid.</title>
        <authorList>
            <person name="Charles T.C."/>
            <person name="Lynch M.D.J."/>
            <person name="Heil J.R."/>
            <person name="Cheng J."/>
        </authorList>
    </citation>
    <scope>NUCLEOTIDE SEQUENCE [LARGE SCALE GENOMIC DNA]</scope>
    <source>
        <strain evidence="2">OB3b</strain>
    </source>
</reference>
<organism evidence="1 2">
    <name type="scientific">Methylosinus trichosporium (strain ATCC 35070 / NCIMB 11131 / UNIQEM 75 / OB3b)</name>
    <dbReference type="NCBI Taxonomy" id="595536"/>
    <lineage>
        <taxon>Bacteria</taxon>
        <taxon>Pseudomonadati</taxon>
        <taxon>Pseudomonadota</taxon>
        <taxon>Alphaproteobacteria</taxon>
        <taxon>Hyphomicrobiales</taxon>
        <taxon>Methylocystaceae</taxon>
        <taxon>Methylosinus</taxon>
    </lineage>
</organism>
<keyword evidence="2" id="KW-1185">Reference proteome</keyword>
<dbReference type="STRING" id="595536.GCA_000178815_02008"/>
<dbReference type="KEGG" id="mtw:CQW49_15875"/>
<name>A0A2D2D2K0_METT3</name>
<evidence type="ECO:0000313" key="2">
    <source>
        <dbReference type="Proteomes" id="UP000230709"/>
    </source>
</evidence>
<dbReference type="AlphaFoldDB" id="A0A2D2D2K0"/>
<proteinExistence type="predicted"/>
<dbReference type="RefSeq" id="WP_003610054.1">
    <property type="nucleotide sequence ID" value="NZ_ADVE02000001.1"/>
</dbReference>
<protein>
    <submittedName>
        <fullName evidence="1">Uncharacterized protein</fullName>
    </submittedName>
</protein>
<gene>
    <name evidence="1" type="ORF">CQW49_15875</name>
</gene>